<organism evidence="2 3">
    <name type="scientific">Tetrahymena thermophila (strain SB210)</name>
    <dbReference type="NCBI Taxonomy" id="312017"/>
    <lineage>
        <taxon>Eukaryota</taxon>
        <taxon>Sar</taxon>
        <taxon>Alveolata</taxon>
        <taxon>Ciliophora</taxon>
        <taxon>Intramacronucleata</taxon>
        <taxon>Oligohymenophorea</taxon>
        <taxon>Hymenostomatida</taxon>
        <taxon>Tetrahymenina</taxon>
        <taxon>Tetrahymenidae</taxon>
        <taxon>Tetrahymena</taxon>
    </lineage>
</organism>
<dbReference type="RefSeq" id="XP_001011415.1">
    <property type="nucleotide sequence ID" value="XM_001011415.1"/>
</dbReference>
<keyword evidence="3" id="KW-1185">Reference proteome</keyword>
<dbReference type="AlphaFoldDB" id="Q230W9"/>
<sequence length="114" mass="13486">MRVFYILVIFLIAFQEIKCQDAQKSNCFKICTAHYEKCSKHKNKLEKNMLCFPFLDNCLFNCQNYDSEDYAASIKQCDSLCKNELLLCYSECKDSACDQICFENYEQCKYSDCY</sequence>
<feature type="chain" id="PRO_5004201796" description="Transmembrane protein" evidence="1">
    <location>
        <begin position="20"/>
        <end position="114"/>
    </location>
</feature>
<evidence type="ECO:0000313" key="3">
    <source>
        <dbReference type="Proteomes" id="UP000009168"/>
    </source>
</evidence>
<evidence type="ECO:0000256" key="1">
    <source>
        <dbReference type="SAM" id="SignalP"/>
    </source>
</evidence>
<dbReference type="HOGENOM" id="CLU_2126074_0_0_1"/>
<name>Q230W9_TETTS</name>
<gene>
    <name evidence="2" type="ORF">TTHERM_00433900</name>
</gene>
<feature type="signal peptide" evidence="1">
    <location>
        <begin position="1"/>
        <end position="19"/>
    </location>
</feature>
<evidence type="ECO:0000313" key="2">
    <source>
        <dbReference type="EMBL" id="EAR91170.1"/>
    </source>
</evidence>
<dbReference type="Proteomes" id="UP000009168">
    <property type="component" value="Unassembled WGS sequence"/>
</dbReference>
<reference evidence="3" key="1">
    <citation type="journal article" date="2006" name="PLoS Biol.">
        <title>Macronuclear genome sequence of the ciliate Tetrahymena thermophila, a model eukaryote.</title>
        <authorList>
            <person name="Eisen J.A."/>
            <person name="Coyne R.S."/>
            <person name="Wu M."/>
            <person name="Wu D."/>
            <person name="Thiagarajan M."/>
            <person name="Wortman J.R."/>
            <person name="Badger J.H."/>
            <person name="Ren Q."/>
            <person name="Amedeo P."/>
            <person name="Jones K.M."/>
            <person name="Tallon L.J."/>
            <person name="Delcher A.L."/>
            <person name="Salzberg S.L."/>
            <person name="Silva J.C."/>
            <person name="Haas B.J."/>
            <person name="Majoros W.H."/>
            <person name="Farzad M."/>
            <person name="Carlton J.M."/>
            <person name="Smith R.K. Jr."/>
            <person name="Garg J."/>
            <person name="Pearlman R.E."/>
            <person name="Karrer K.M."/>
            <person name="Sun L."/>
            <person name="Manning G."/>
            <person name="Elde N.C."/>
            <person name="Turkewitz A.P."/>
            <person name="Asai D.J."/>
            <person name="Wilkes D.E."/>
            <person name="Wang Y."/>
            <person name="Cai H."/>
            <person name="Collins K."/>
            <person name="Stewart B.A."/>
            <person name="Lee S.R."/>
            <person name="Wilamowska K."/>
            <person name="Weinberg Z."/>
            <person name="Ruzzo W.L."/>
            <person name="Wloga D."/>
            <person name="Gaertig J."/>
            <person name="Frankel J."/>
            <person name="Tsao C.-C."/>
            <person name="Gorovsky M.A."/>
            <person name="Keeling P.J."/>
            <person name="Waller R.F."/>
            <person name="Patron N.J."/>
            <person name="Cherry J.M."/>
            <person name="Stover N.A."/>
            <person name="Krieger C.J."/>
            <person name="del Toro C."/>
            <person name="Ryder H.F."/>
            <person name="Williamson S.C."/>
            <person name="Barbeau R.A."/>
            <person name="Hamilton E.P."/>
            <person name="Orias E."/>
        </authorList>
    </citation>
    <scope>NUCLEOTIDE SEQUENCE [LARGE SCALE GENOMIC DNA]</scope>
    <source>
        <strain evidence="3">SB210</strain>
    </source>
</reference>
<dbReference type="InParanoid" id="Q230W9"/>
<evidence type="ECO:0008006" key="4">
    <source>
        <dbReference type="Google" id="ProtNLM"/>
    </source>
</evidence>
<dbReference type="KEGG" id="tet:TTHERM_00433900"/>
<proteinExistence type="predicted"/>
<accession>Q230W9</accession>
<protein>
    <recommendedName>
        <fullName evidence="4">Transmembrane protein</fullName>
    </recommendedName>
</protein>
<keyword evidence="1" id="KW-0732">Signal</keyword>
<dbReference type="GeneID" id="7843609"/>
<dbReference type="EMBL" id="GG662532">
    <property type="protein sequence ID" value="EAR91170.1"/>
    <property type="molecule type" value="Genomic_DNA"/>
</dbReference>